<evidence type="ECO:0000256" key="2">
    <source>
        <dbReference type="ARBA" id="ARBA00012180"/>
    </source>
</evidence>
<evidence type="ECO:0000256" key="1">
    <source>
        <dbReference type="ARBA" id="ARBA00010879"/>
    </source>
</evidence>
<dbReference type="SUPFAM" id="SSF56672">
    <property type="entry name" value="DNA/RNA polymerases"/>
    <property type="match status" value="1"/>
</dbReference>
<dbReference type="InterPro" id="IPR043502">
    <property type="entry name" value="DNA/RNA_pol_sf"/>
</dbReference>
<evidence type="ECO:0000313" key="10">
    <source>
        <dbReference type="EMBL" id="NXY86697.1"/>
    </source>
</evidence>
<dbReference type="PANTHER" id="PTHR41694">
    <property type="entry name" value="ENDOGENOUS RETROVIRUS GROUP K MEMBER POL PROTEIN"/>
    <property type="match status" value="1"/>
</dbReference>
<reference evidence="10 11" key="1">
    <citation type="submission" date="2020-02" db="EMBL/GenBank/DDBJ databases">
        <title>Bird 10,000 Genomes (B10K) Project - Family phase.</title>
        <authorList>
            <person name="Zhang G."/>
        </authorList>
    </citation>
    <scope>NUCLEOTIDE SEQUENCE [LARGE SCALE GENOMIC DNA]</scope>
    <source>
        <strain evidence="10">B10K-DU-013-51</strain>
        <tissue evidence="10">Mixed tissue sample</tissue>
    </source>
</reference>
<evidence type="ECO:0000256" key="7">
    <source>
        <dbReference type="ARBA" id="ARBA00022801"/>
    </source>
</evidence>
<evidence type="ECO:0000256" key="3">
    <source>
        <dbReference type="ARBA" id="ARBA00022679"/>
    </source>
</evidence>
<comment type="caution">
    <text evidence="10">The sequence shown here is derived from an EMBL/GenBank/DDBJ whole genome shotgun (WGS) entry which is preliminary data.</text>
</comment>
<keyword evidence="6" id="KW-0255">Endonuclease</keyword>
<keyword evidence="3" id="KW-0808">Transferase</keyword>
<evidence type="ECO:0000259" key="9">
    <source>
        <dbReference type="PROSITE" id="PS50878"/>
    </source>
</evidence>
<dbReference type="EMBL" id="VYZU01049183">
    <property type="protein sequence ID" value="NXY86697.1"/>
    <property type="molecule type" value="Genomic_DNA"/>
</dbReference>
<protein>
    <recommendedName>
        <fullName evidence="2">ribonuclease H</fullName>
        <ecNumber evidence="2">3.1.26.4</ecNumber>
    </recommendedName>
</protein>
<dbReference type="OrthoDB" id="6773263at2759"/>
<keyword evidence="5" id="KW-0540">Nuclease</keyword>
<dbReference type="Proteomes" id="UP000586704">
    <property type="component" value="Unassembled WGS sequence"/>
</dbReference>
<dbReference type="InterPro" id="IPR000477">
    <property type="entry name" value="RT_dom"/>
</dbReference>
<name>A0A7L4N9E5_9AVES</name>
<dbReference type="PROSITE" id="PS50878">
    <property type="entry name" value="RT_POL"/>
    <property type="match status" value="1"/>
</dbReference>
<sequence>LTVIDFKGCFFSIPLHRDDAHRFAFSIHNVNMQMPLQRFHWTVLPQGMKNSPTICQWFVAKALSPIRLQFSQVSMYHYMDDLLLADRDQVEMKTVQFS</sequence>
<keyword evidence="8" id="KW-0695">RNA-directed DNA polymerase</keyword>
<feature type="non-terminal residue" evidence="10">
    <location>
        <position position="1"/>
    </location>
</feature>
<keyword evidence="7" id="KW-0378">Hydrolase</keyword>
<keyword evidence="11" id="KW-1185">Reference proteome</keyword>
<dbReference type="Pfam" id="PF00078">
    <property type="entry name" value="RVT_1"/>
    <property type="match status" value="1"/>
</dbReference>
<feature type="domain" description="Reverse transcriptase" evidence="9">
    <location>
        <begin position="1"/>
        <end position="98"/>
    </location>
</feature>
<dbReference type="EC" id="3.1.26.4" evidence="2"/>
<proteinExistence type="inferred from homology"/>
<feature type="non-terminal residue" evidence="10">
    <location>
        <position position="98"/>
    </location>
</feature>
<dbReference type="GO" id="GO:0003964">
    <property type="term" value="F:RNA-directed DNA polymerase activity"/>
    <property type="evidence" value="ECO:0007669"/>
    <property type="project" value="UniProtKB-KW"/>
</dbReference>
<dbReference type="InterPro" id="IPR043128">
    <property type="entry name" value="Rev_trsase/Diguanyl_cyclase"/>
</dbReference>
<evidence type="ECO:0000256" key="4">
    <source>
        <dbReference type="ARBA" id="ARBA00022695"/>
    </source>
</evidence>
<evidence type="ECO:0000313" key="11">
    <source>
        <dbReference type="Proteomes" id="UP000586704"/>
    </source>
</evidence>
<keyword evidence="4" id="KW-0548">Nucleotidyltransferase</keyword>
<accession>A0A7L4N9E5</accession>
<dbReference type="GO" id="GO:0035613">
    <property type="term" value="F:RNA stem-loop binding"/>
    <property type="evidence" value="ECO:0007669"/>
    <property type="project" value="TreeGrafter"/>
</dbReference>
<comment type="similarity">
    <text evidence="1">Belongs to the beta type-B retroviral polymerase family. HERV class-II K(HML-2) pol subfamily.</text>
</comment>
<dbReference type="Gene3D" id="3.30.70.270">
    <property type="match status" value="2"/>
</dbReference>
<gene>
    <name evidence="10" type="primary">Ervk19_1</name>
    <name evidence="10" type="ORF">CEYCYA_R12311</name>
</gene>
<dbReference type="AlphaFoldDB" id="A0A7L4N9E5"/>
<evidence type="ECO:0000256" key="5">
    <source>
        <dbReference type="ARBA" id="ARBA00022722"/>
    </source>
</evidence>
<evidence type="ECO:0000256" key="6">
    <source>
        <dbReference type="ARBA" id="ARBA00022759"/>
    </source>
</evidence>
<dbReference type="PANTHER" id="PTHR41694:SF3">
    <property type="entry name" value="RNA-DIRECTED DNA POLYMERASE-RELATED"/>
    <property type="match status" value="1"/>
</dbReference>
<organism evidence="10 11">
    <name type="scientific">Ceyx cyanopectus</name>
    <name type="common">Indigo-banded kingfisher</name>
    <dbReference type="NCBI Taxonomy" id="390723"/>
    <lineage>
        <taxon>Eukaryota</taxon>
        <taxon>Metazoa</taxon>
        <taxon>Chordata</taxon>
        <taxon>Craniata</taxon>
        <taxon>Vertebrata</taxon>
        <taxon>Euteleostomi</taxon>
        <taxon>Archelosauria</taxon>
        <taxon>Archosauria</taxon>
        <taxon>Dinosauria</taxon>
        <taxon>Saurischia</taxon>
        <taxon>Theropoda</taxon>
        <taxon>Coelurosauria</taxon>
        <taxon>Aves</taxon>
        <taxon>Neognathae</taxon>
        <taxon>Neoaves</taxon>
        <taxon>Telluraves</taxon>
        <taxon>Coraciimorphae</taxon>
        <taxon>Coraciiformes</taxon>
        <taxon>Alcedinidae</taxon>
        <taxon>Ceyx</taxon>
    </lineage>
</organism>
<dbReference type="GO" id="GO:0004523">
    <property type="term" value="F:RNA-DNA hybrid ribonuclease activity"/>
    <property type="evidence" value="ECO:0007669"/>
    <property type="project" value="UniProtKB-EC"/>
</dbReference>
<evidence type="ECO:0000256" key="8">
    <source>
        <dbReference type="ARBA" id="ARBA00022918"/>
    </source>
</evidence>